<dbReference type="GeneID" id="84590154"/>
<dbReference type="RefSeq" id="XP_059599843.1">
    <property type="nucleotide sequence ID" value="XM_059745503.1"/>
</dbReference>
<accession>A0AAJ8BLT1</accession>
<name>A0AAJ8BLT1_ASPNG</name>
<organism evidence="2">
    <name type="scientific">Aspergillus niger</name>
    <dbReference type="NCBI Taxonomy" id="5061"/>
    <lineage>
        <taxon>Eukaryota</taxon>
        <taxon>Fungi</taxon>
        <taxon>Dikarya</taxon>
        <taxon>Ascomycota</taxon>
        <taxon>Pezizomycotina</taxon>
        <taxon>Eurotiomycetes</taxon>
        <taxon>Eurotiomycetidae</taxon>
        <taxon>Eurotiales</taxon>
        <taxon>Aspergillaceae</taxon>
        <taxon>Aspergillus</taxon>
        <taxon>Aspergillus subgen. Circumdati</taxon>
    </lineage>
</organism>
<dbReference type="AlphaFoldDB" id="A0AAJ8BLT1"/>
<reference evidence="2" key="2">
    <citation type="submission" date="2025-08" db="UniProtKB">
        <authorList>
            <consortium name="RefSeq"/>
        </authorList>
    </citation>
    <scope>IDENTIFICATION</scope>
</reference>
<reference evidence="2" key="1">
    <citation type="submission" date="2025-02" db="EMBL/GenBank/DDBJ databases">
        <authorList>
            <consortium name="NCBI Genome Project"/>
        </authorList>
    </citation>
    <scope>NUCLEOTIDE SEQUENCE</scope>
</reference>
<evidence type="ECO:0000313" key="2">
    <source>
        <dbReference type="RefSeq" id="XP_059599843.1"/>
    </source>
</evidence>
<evidence type="ECO:0000256" key="1">
    <source>
        <dbReference type="SAM" id="MobiDB-lite"/>
    </source>
</evidence>
<proteinExistence type="predicted"/>
<sequence length="107" mass="12801">MMEGNNEHGLIKDWMIDRKRVACPSKADFRWAVDPESWEYTTEYYSNTPYGEKSMGFVEALRHVLGQRNEPRQREKSPGETKGLGEEKRKERLERILNESEIRWVRR</sequence>
<protein>
    <submittedName>
        <fullName evidence="2">Uncharacterized protein</fullName>
    </submittedName>
</protein>
<dbReference type="KEGG" id="ang:An01g13860"/>
<feature type="region of interest" description="Disordered" evidence="1">
    <location>
        <begin position="66"/>
        <end position="89"/>
    </location>
</feature>
<feature type="compositionally biased region" description="Basic and acidic residues" evidence="1">
    <location>
        <begin position="69"/>
        <end position="89"/>
    </location>
</feature>
<gene>
    <name evidence="2" type="ORF">An01g13860</name>
</gene>
<dbReference type="VEuPathDB" id="FungiDB:An01g13860"/>